<keyword evidence="6" id="KW-1185">Reference proteome</keyword>
<gene>
    <name evidence="5" type="ORF">M9Y10_022700</name>
</gene>
<feature type="compositionally biased region" description="Polar residues" evidence="3">
    <location>
        <begin position="700"/>
        <end position="733"/>
    </location>
</feature>
<dbReference type="InterPro" id="IPR027417">
    <property type="entry name" value="P-loop_NTPase"/>
</dbReference>
<dbReference type="PANTHER" id="PTHR23077">
    <property type="entry name" value="AAA-FAMILY ATPASE"/>
    <property type="match status" value="1"/>
</dbReference>
<dbReference type="Gene3D" id="3.40.50.300">
    <property type="entry name" value="P-loop containing nucleotide triphosphate hydrolases"/>
    <property type="match status" value="1"/>
</dbReference>
<keyword evidence="1" id="KW-0547">Nucleotide-binding</keyword>
<feature type="compositionally biased region" description="Low complexity" evidence="3">
    <location>
        <begin position="794"/>
        <end position="804"/>
    </location>
</feature>
<name>A0ABR2KT28_9EUKA</name>
<feature type="region of interest" description="Disordered" evidence="3">
    <location>
        <begin position="521"/>
        <end position="1165"/>
    </location>
</feature>
<feature type="compositionally biased region" description="Pro residues" evidence="3">
    <location>
        <begin position="626"/>
        <end position="642"/>
    </location>
</feature>
<feature type="compositionally biased region" description="Gly residues" evidence="3">
    <location>
        <begin position="1252"/>
        <end position="1267"/>
    </location>
</feature>
<dbReference type="Pfam" id="PF00004">
    <property type="entry name" value="AAA"/>
    <property type="match status" value="1"/>
</dbReference>
<evidence type="ECO:0000256" key="2">
    <source>
        <dbReference type="ARBA" id="ARBA00022840"/>
    </source>
</evidence>
<dbReference type="InterPro" id="IPR003593">
    <property type="entry name" value="AAA+_ATPase"/>
</dbReference>
<feature type="compositionally biased region" description="Gly residues" evidence="3">
    <location>
        <begin position="1403"/>
        <end position="1413"/>
    </location>
</feature>
<organism evidence="5 6">
    <name type="scientific">Tritrichomonas musculus</name>
    <dbReference type="NCBI Taxonomy" id="1915356"/>
    <lineage>
        <taxon>Eukaryota</taxon>
        <taxon>Metamonada</taxon>
        <taxon>Parabasalia</taxon>
        <taxon>Tritrichomonadida</taxon>
        <taxon>Tritrichomonadidae</taxon>
        <taxon>Tritrichomonas</taxon>
    </lineage>
</organism>
<evidence type="ECO:0000256" key="1">
    <source>
        <dbReference type="ARBA" id="ARBA00022741"/>
    </source>
</evidence>
<evidence type="ECO:0000313" key="5">
    <source>
        <dbReference type="EMBL" id="KAK8894265.1"/>
    </source>
</evidence>
<feature type="compositionally biased region" description="Low complexity" evidence="3">
    <location>
        <begin position="1128"/>
        <end position="1147"/>
    </location>
</feature>
<feature type="compositionally biased region" description="Low complexity" evidence="3">
    <location>
        <begin position="1392"/>
        <end position="1402"/>
    </location>
</feature>
<feature type="compositionally biased region" description="Low complexity" evidence="3">
    <location>
        <begin position="745"/>
        <end position="780"/>
    </location>
</feature>
<protein>
    <recommendedName>
        <fullName evidence="4">AAA+ ATPase domain-containing protein</fullName>
    </recommendedName>
</protein>
<feature type="compositionally biased region" description="Gly residues" evidence="3">
    <location>
        <begin position="1148"/>
        <end position="1162"/>
    </location>
</feature>
<comment type="caution">
    <text evidence="5">The sequence shown here is derived from an EMBL/GenBank/DDBJ whole genome shotgun (WGS) entry which is preliminary data.</text>
</comment>
<dbReference type="SMART" id="SM00382">
    <property type="entry name" value="AAA"/>
    <property type="match status" value="1"/>
</dbReference>
<dbReference type="InterPro" id="IPR003959">
    <property type="entry name" value="ATPase_AAA_core"/>
</dbReference>
<feature type="domain" description="AAA+ ATPase" evidence="4">
    <location>
        <begin position="231"/>
        <end position="367"/>
    </location>
</feature>
<feature type="compositionally biased region" description="Low complexity" evidence="3">
    <location>
        <begin position="935"/>
        <end position="960"/>
    </location>
</feature>
<dbReference type="PANTHER" id="PTHR23077:SF171">
    <property type="entry name" value="NUCLEAR VALOSIN-CONTAINING PROTEIN-LIKE"/>
    <property type="match status" value="1"/>
</dbReference>
<feature type="compositionally biased region" description="Low complexity" evidence="3">
    <location>
        <begin position="968"/>
        <end position="987"/>
    </location>
</feature>
<dbReference type="EMBL" id="JAPFFF010000003">
    <property type="protein sequence ID" value="KAK8894265.1"/>
    <property type="molecule type" value="Genomic_DNA"/>
</dbReference>
<feature type="compositionally biased region" description="Low complexity" evidence="3">
    <location>
        <begin position="1016"/>
        <end position="1082"/>
    </location>
</feature>
<feature type="compositionally biased region" description="Polar residues" evidence="3">
    <location>
        <begin position="658"/>
        <end position="672"/>
    </location>
</feature>
<feature type="compositionally biased region" description="Low complexity" evidence="3">
    <location>
        <begin position="1233"/>
        <end position="1251"/>
    </location>
</feature>
<reference evidence="5 6" key="1">
    <citation type="submission" date="2024-04" db="EMBL/GenBank/DDBJ databases">
        <title>Tritrichomonas musculus Genome.</title>
        <authorList>
            <person name="Alves-Ferreira E."/>
            <person name="Grigg M."/>
            <person name="Lorenzi H."/>
            <person name="Galac M."/>
        </authorList>
    </citation>
    <scope>NUCLEOTIDE SEQUENCE [LARGE SCALE GENOMIC DNA]</scope>
    <source>
        <strain evidence="5 6">EAF2021</strain>
    </source>
</reference>
<feature type="compositionally biased region" description="Low complexity" evidence="3">
    <location>
        <begin position="867"/>
        <end position="917"/>
    </location>
</feature>
<feature type="compositionally biased region" description="Low complexity" evidence="3">
    <location>
        <begin position="673"/>
        <end position="699"/>
    </location>
</feature>
<feature type="compositionally biased region" description="Polar residues" evidence="3">
    <location>
        <begin position="1095"/>
        <end position="1127"/>
    </location>
</feature>
<feature type="region of interest" description="Disordered" evidence="3">
    <location>
        <begin position="1389"/>
        <end position="1432"/>
    </location>
</feature>
<feature type="compositionally biased region" description="Low complexity" evidence="3">
    <location>
        <begin position="643"/>
        <end position="654"/>
    </location>
</feature>
<feature type="region of interest" description="Disordered" evidence="3">
    <location>
        <begin position="1229"/>
        <end position="1267"/>
    </location>
</feature>
<accession>A0ABR2KT28</accession>
<dbReference type="InterPro" id="IPR050168">
    <property type="entry name" value="AAA_ATPase_domain"/>
</dbReference>
<dbReference type="Gene3D" id="1.10.8.60">
    <property type="match status" value="1"/>
</dbReference>
<feature type="compositionally biased region" description="Pro residues" evidence="3">
    <location>
        <begin position="853"/>
        <end position="866"/>
    </location>
</feature>
<proteinExistence type="predicted"/>
<sequence>MASNSSSDYSDYDDSDNFEISDQDSFNIVPCSIPINFALFMNPAKMSEVKINESFLATVTSRKTTQLVKVIPSQECSPDNVLVPKLLQRTLDAAVGDKVAITGYDTKAKADAIQVVPLFDTEGINYKQDLIEYFKIESHPISISATFSLLINGAIRIFRIVNIIQIDRCCTTSATRIVLIDPKDLQAPHMAVLSRHFCDLALPSEIHNHINKYIFLPLQHQRLLRSLGVRSANGVIFYGVAGTGKTSALIAISREAHVQSLTITAPELLTMPVDQAFTKLQQGFQYVLNHTPAMLLIDDIGIIAGKTDSTTPFNVRRLRSYFVSLLDRSMQIPGFVIVATAQSKSEIDPSLIRFGRFGFEATLELPPSTQRAEILKLNMQGINIDQDDIIKLAGNTLEGKSCANVESVAEIGVCNMIRKSVAENRTYPLDDEIIKACTGHLTLEDFPVNVVDNGSVGAGSSNANAGSNEGLPSNQGGLSIMDMMSGGTGSGQADLGPTFGSGGNAPKIDDTDDFFDTLSIPKQAGTSTGMPDLDDSMFLGQAPPQEPQAPKSTGGLLPEPVNGNGSGSGNSGNGSTDMFGRPIQSNGDVDMFGRSKTTQPPVTDEMFTGFGGPEANNSSDNIVPDNQPPQQPTPPQQPPQPTQQPDSQRQQNDPFANFGSSEISSNPFSTGDIQSQPPQQSSQPQTPQIPQQSSGPTQQNDPFANFGSTEISSNPFATDESSNIQQAPQQNDIFGSFGGSGGFGNSSQQSSGFANQPPTNPFGQQQQQQQQMPPQAGSQPTSLPANDAFADFRNQGGNQQQLQNDSGMVQNMPPQAGSQPSNLFGGPQQDQNQNVADPFGSYGNSGQQNNQQPNPPQNPFGGPPNGPQDQQQNQPQNPFGSPQEQQPPQNPFGGPQDQPQNPFNSTPQPQNQPQNPFGGPPNGPQDQMPPQNPFGGPSNGPQEQQPQPQNPFGQPSGGSQDQMPPQNPFGGPQDQQQPQNPFGGPQQIADPFGSIGNNDAPIPQQPNSFGGGPLDQQQGTFGGPQQQPQQAGSFGGLQDQQQQQQQQSPFGGGPQDQQQSPFGGGPQDQQQQQDPFGNMPQQPQANSFGGGAPNSFGSPQNQQQQDPFGNMPQTSSFGGGPQQSPNSFGGPQNQQQDPFGGPPQQNSYGGGFNNNQQGGFGGFQQPAFQSSTIVLGGGSIYDMFNSSAPSMPQQEAPPVPQDLTPMYKPNVQDSGKQTEIIDIFGDNAKARKQQQQLQQQQQQQQQNMQAGSYGGPGMGGAPGMQAGPGMGGAPGMYNNNNNNGAGGFGNYGGGMNNSSGGFGQNYGGNYNNSNNAQMSGSNQFGSGGFGAASYGNNNYNNSSNYGNSGFGMGQNNNNGQFGGMGPGGNQFGGMGPGNNQFGGMGPGGNQFGGMNNNNNNIGMGAGGFGGGAPTTGNNNKDDPFSTYNPFGK</sequence>
<dbReference type="Proteomes" id="UP001470230">
    <property type="component" value="Unassembled WGS sequence"/>
</dbReference>
<feature type="region of interest" description="Disordered" evidence="3">
    <location>
        <begin position="1185"/>
        <end position="1214"/>
    </location>
</feature>
<evidence type="ECO:0000259" key="4">
    <source>
        <dbReference type="SMART" id="SM00382"/>
    </source>
</evidence>
<keyword evidence="2" id="KW-0067">ATP-binding</keyword>
<dbReference type="SUPFAM" id="SSF52540">
    <property type="entry name" value="P-loop containing nucleoside triphosphate hydrolases"/>
    <property type="match status" value="1"/>
</dbReference>
<evidence type="ECO:0000256" key="3">
    <source>
        <dbReference type="SAM" id="MobiDB-lite"/>
    </source>
</evidence>
<evidence type="ECO:0000313" key="6">
    <source>
        <dbReference type="Proteomes" id="UP001470230"/>
    </source>
</evidence>
<feature type="compositionally biased region" description="Polar residues" evidence="3">
    <location>
        <begin position="805"/>
        <end position="835"/>
    </location>
</feature>